<dbReference type="AlphaFoldDB" id="A0A6A6H6J9"/>
<dbReference type="Gene3D" id="1.25.40.20">
    <property type="entry name" value="Ankyrin repeat-containing domain"/>
    <property type="match status" value="1"/>
</dbReference>
<name>A0A6A6H6J9_VIRVR</name>
<dbReference type="EMBL" id="ML991806">
    <property type="protein sequence ID" value="KAF2233461.1"/>
    <property type="molecule type" value="Genomic_DNA"/>
</dbReference>
<feature type="repeat" description="ANK" evidence="3">
    <location>
        <begin position="153"/>
        <end position="186"/>
    </location>
</feature>
<gene>
    <name evidence="4" type="ORF">EV356DRAFT_448289</name>
</gene>
<dbReference type="Pfam" id="PF12796">
    <property type="entry name" value="Ank_2"/>
    <property type="match status" value="1"/>
</dbReference>
<feature type="repeat" description="ANK" evidence="3">
    <location>
        <begin position="20"/>
        <end position="49"/>
    </location>
</feature>
<evidence type="ECO:0000256" key="3">
    <source>
        <dbReference type="PROSITE-ProRule" id="PRU00023"/>
    </source>
</evidence>
<evidence type="ECO:0000256" key="1">
    <source>
        <dbReference type="ARBA" id="ARBA00022737"/>
    </source>
</evidence>
<keyword evidence="2 3" id="KW-0040">ANK repeat</keyword>
<dbReference type="InterPro" id="IPR036770">
    <property type="entry name" value="Ankyrin_rpt-contain_sf"/>
</dbReference>
<dbReference type="PANTHER" id="PTHR24198">
    <property type="entry name" value="ANKYRIN REPEAT AND PROTEIN KINASE DOMAIN-CONTAINING PROTEIN"/>
    <property type="match status" value="1"/>
</dbReference>
<reference evidence="4" key="1">
    <citation type="journal article" date="2020" name="Stud. Mycol.">
        <title>101 Dothideomycetes genomes: a test case for predicting lifestyles and emergence of pathogens.</title>
        <authorList>
            <person name="Haridas S."/>
            <person name="Albert R."/>
            <person name="Binder M."/>
            <person name="Bloem J."/>
            <person name="Labutti K."/>
            <person name="Salamov A."/>
            <person name="Andreopoulos B."/>
            <person name="Baker S."/>
            <person name="Barry K."/>
            <person name="Bills G."/>
            <person name="Bluhm B."/>
            <person name="Cannon C."/>
            <person name="Castanera R."/>
            <person name="Culley D."/>
            <person name="Daum C."/>
            <person name="Ezra D."/>
            <person name="Gonzalez J."/>
            <person name="Henrissat B."/>
            <person name="Kuo A."/>
            <person name="Liang C."/>
            <person name="Lipzen A."/>
            <person name="Lutzoni F."/>
            <person name="Magnuson J."/>
            <person name="Mondo S."/>
            <person name="Nolan M."/>
            <person name="Ohm R."/>
            <person name="Pangilinan J."/>
            <person name="Park H.-J."/>
            <person name="Ramirez L."/>
            <person name="Alfaro M."/>
            <person name="Sun H."/>
            <person name="Tritt A."/>
            <person name="Yoshinaga Y."/>
            <person name="Zwiers L.-H."/>
            <person name="Turgeon B."/>
            <person name="Goodwin S."/>
            <person name="Spatafora J."/>
            <person name="Crous P."/>
            <person name="Grigoriev I."/>
        </authorList>
    </citation>
    <scope>NUCLEOTIDE SEQUENCE</scope>
    <source>
        <strain evidence="4">Tuck. ex Michener</strain>
    </source>
</reference>
<feature type="non-terminal residue" evidence="4">
    <location>
        <position position="195"/>
    </location>
</feature>
<feature type="repeat" description="ANK" evidence="3">
    <location>
        <begin position="86"/>
        <end position="118"/>
    </location>
</feature>
<organism evidence="4 5">
    <name type="scientific">Viridothelium virens</name>
    <name type="common">Speckled blister lichen</name>
    <name type="synonym">Trypethelium virens</name>
    <dbReference type="NCBI Taxonomy" id="1048519"/>
    <lineage>
        <taxon>Eukaryota</taxon>
        <taxon>Fungi</taxon>
        <taxon>Dikarya</taxon>
        <taxon>Ascomycota</taxon>
        <taxon>Pezizomycotina</taxon>
        <taxon>Dothideomycetes</taxon>
        <taxon>Dothideomycetes incertae sedis</taxon>
        <taxon>Trypetheliales</taxon>
        <taxon>Trypetheliaceae</taxon>
        <taxon>Viridothelium</taxon>
    </lineage>
</organism>
<dbReference type="InterPro" id="IPR002110">
    <property type="entry name" value="Ankyrin_rpt"/>
</dbReference>
<dbReference type="Proteomes" id="UP000800092">
    <property type="component" value="Unassembled WGS sequence"/>
</dbReference>
<keyword evidence="1" id="KW-0677">Repeat</keyword>
<dbReference type="Pfam" id="PF13637">
    <property type="entry name" value="Ank_4"/>
    <property type="match status" value="1"/>
</dbReference>
<evidence type="ECO:0000256" key="2">
    <source>
        <dbReference type="ARBA" id="ARBA00023043"/>
    </source>
</evidence>
<dbReference type="PANTHER" id="PTHR24198:SF165">
    <property type="entry name" value="ANKYRIN REPEAT-CONTAINING PROTEIN-RELATED"/>
    <property type="match status" value="1"/>
</dbReference>
<evidence type="ECO:0000313" key="4">
    <source>
        <dbReference type="EMBL" id="KAF2233461.1"/>
    </source>
</evidence>
<proteinExistence type="predicted"/>
<dbReference type="SUPFAM" id="SSF48403">
    <property type="entry name" value="Ankyrin repeat"/>
    <property type="match status" value="1"/>
</dbReference>
<accession>A0A6A6H6J9</accession>
<dbReference type="SMART" id="SM00248">
    <property type="entry name" value="ANK"/>
    <property type="match status" value="5"/>
</dbReference>
<dbReference type="PROSITE" id="PS50088">
    <property type="entry name" value="ANK_REPEAT"/>
    <property type="match status" value="3"/>
</dbReference>
<dbReference type="OrthoDB" id="539213at2759"/>
<protein>
    <submittedName>
        <fullName evidence="4">Ankyrin</fullName>
    </submittedName>
</protein>
<keyword evidence="5" id="KW-1185">Reference proteome</keyword>
<evidence type="ECO:0000313" key="5">
    <source>
        <dbReference type="Proteomes" id="UP000800092"/>
    </source>
</evidence>
<dbReference type="PROSITE" id="PS50297">
    <property type="entry name" value="ANK_REP_REGION"/>
    <property type="match status" value="2"/>
</dbReference>
<sequence length="195" mass="21393">MDLLFQNRSSLNQLSTPFGTPLHAACRAPQTEAAKKLLEQGADPCVRDQRLRTPLHEAALVKGGLDQVIRQILQLRPELVDKLDNDGNTALNLASIAGNTNVVKALLDHNADCGIGDKFGMQPLFRAIGRRHEQIIIELLKNGKVDINATDFFGRTVLHEACIIGFLESVDLLLIQPGIQINALDNAKFPPLYKA</sequence>